<protein>
    <submittedName>
        <fullName evidence="2">Siderophore-interacting protein</fullName>
    </submittedName>
</protein>
<dbReference type="PANTHER" id="PTHR30157:SF0">
    <property type="entry name" value="NADPH-DEPENDENT FERRIC-CHELATE REDUCTASE"/>
    <property type="match status" value="1"/>
</dbReference>
<dbReference type="Pfam" id="PF08021">
    <property type="entry name" value="FAD_binding_9"/>
    <property type="match status" value="1"/>
</dbReference>
<keyword evidence="3" id="KW-1185">Reference proteome</keyword>
<dbReference type="CDD" id="cd06193">
    <property type="entry name" value="siderophore_interacting"/>
    <property type="match status" value="1"/>
</dbReference>
<dbReference type="PANTHER" id="PTHR30157">
    <property type="entry name" value="FERRIC REDUCTASE, NADPH-DEPENDENT"/>
    <property type="match status" value="1"/>
</dbReference>
<comment type="caution">
    <text evidence="2">The sequence shown here is derived from an EMBL/GenBank/DDBJ whole genome shotgun (WGS) entry which is preliminary data.</text>
</comment>
<feature type="domain" description="FAD-binding FR-type" evidence="1">
    <location>
        <begin position="13"/>
        <end position="150"/>
    </location>
</feature>
<accession>A0A3S3ACV2</accession>
<dbReference type="RefSeq" id="WP_127947841.1">
    <property type="nucleotide sequence ID" value="NZ_RKLN01000005.1"/>
</dbReference>
<evidence type="ECO:0000313" key="2">
    <source>
        <dbReference type="EMBL" id="RVW01543.1"/>
    </source>
</evidence>
<sequence>MAKRSKFVKPEQREIVSAHVLGSKQISPNFVRVTIGGDGLHGFTPMGFDQWFRMFIPGPEQTGFRLPTTTGNLWYAQFKLIPKDVRPTLRNYTVREFRPEGGVFGDGPELDIDFTSHGDLGPASAWANSCATGDPVGLLDEGLIYNPTPDARWHLLVGDESALPAIAGILRSVDPTLRVRAYVEIPDSDDIAAARDVAASDNVDLQWLVRESAIARPGALALETIMASDFSDLPGGPFYTFVAGESDLATGVRRHLVADRNVPKSDIAFTGYWRHGHASN</sequence>
<dbReference type="PROSITE" id="PS51384">
    <property type="entry name" value="FAD_FR"/>
    <property type="match status" value="1"/>
</dbReference>
<dbReference type="InterPro" id="IPR039374">
    <property type="entry name" value="SIP_fam"/>
</dbReference>
<dbReference type="InterPro" id="IPR013113">
    <property type="entry name" value="SIP_FAD-bd"/>
</dbReference>
<gene>
    <name evidence="2" type="ORF">EF834_14030</name>
</gene>
<proteinExistence type="predicted"/>
<organism evidence="2 3">
    <name type="scientific">Rhodococcus spongiicola</name>
    <dbReference type="NCBI Taxonomy" id="2487352"/>
    <lineage>
        <taxon>Bacteria</taxon>
        <taxon>Bacillati</taxon>
        <taxon>Actinomycetota</taxon>
        <taxon>Actinomycetes</taxon>
        <taxon>Mycobacteriales</taxon>
        <taxon>Nocardiaceae</taxon>
        <taxon>Rhodococcus</taxon>
    </lineage>
</organism>
<dbReference type="InterPro" id="IPR007037">
    <property type="entry name" value="SIP_rossman_dom"/>
</dbReference>
<name>A0A3S3ACV2_9NOCA</name>
<dbReference type="Gene3D" id="3.40.50.80">
    <property type="entry name" value="Nucleotide-binding domain of ferredoxin-NADP reductase (FNR) module"/>
    <property type="match status" value="1"/>
</dbReference>
<dbReference type="OrthoDB" id="3291337at2"/>
<dbReference type="EMBL" id="RKLN01000005">
    <property type="protein sequence ID" value="RVW01543.1"/>
    <property type="molecule type" value="Genomic_DNA"/>
</dbReference>
<evidence type="ECO:0000313" key="3">
    <source>
        <dbReference type="Proteomes" id="UP000284333"/>
    </source>
</evidence>
<dbReference type="Pfam" id="PF04954">
    <property type="entry name" value="SIP"/>
    <property type="match status" value="1"/>
</dbReference>
<reference evidence="2 3" key="1">
    <citation type="submission" date="2018-11" db="EMBL/GenBank/DDBJ databases">
        <title>Rhodococcus spongicola sp. nov. and Rhodococcus xishaensis sp. nov. from marine sponges.</title>
        <authorList>
            <person name="Li L."/>
            <person name="Lin H.W."/>
        </authorList>
    </citation>
    <scope>NUCLEOTIDE SEQUENCE [LARGE SCALE GENOMIC DNA]</scope>
    <source>
        <strain evidence="2 3">LHW50502</strain>
    </source>
</reference>
<dbReference type="AlphaFoldDB" id="A0A3S3ACV2"/>
<dbReference type="Proteomes" id="UP000284333">
    <property type="component" value="Unassembled WGS sequence"/>
</dbReference>
<dbReference type="SUPFAM" id="SSF63380">
    <property type="entry name" value="Riboflavin synthase domain-like"/>
    <property type="match status" value="1"/>
</dbReference>
<dbReference type="GO" id="GO:0016491">
    <property type="term" value="F:oxidoreductase activity"/>
    <property type="evidence" value="ECO:0007669"/>
    <property type="project" value="InterPro"/>
</dbReference>
<dbReference type="InterPro" id="IPR017938">
    <property type="entry name" value="Riboflavin_synthase-like_b-brl"/>
</dbReference>
<dbReference type="InterPro" id="IPR017927">
    <property type="entry name" value="FAD-bd_FR_type"/>
</dbReference>
<dbReference type="Gene3D" id="2.40.30.10">
    <property type="entry name" value="Translation factors"/>
    <property type="match status" value="1"/>
</dbReference>
<dbReference type="InterPro" id="IPR039261">
    <property type="entry name" value="FNR_nucleotide-bd"/>
</dbReference>
<evidence type="ECO:0000259" key="1">
    <source>
        <dbReference type="PROSITE" id="PS51384"/>
    </source>
</evidence>